<evidence type="ECO:0000313" key="2">
    <source>
        <dbReference type="Proteomes" id="UP000294621"/>
    </source>
</evidence>
<accession>A0A4R5XLX0</accession>
<evidence type="ECO:0000313" key="1">
    <source>
        <dbReference type="EMBL" id="TDL31616.1"/>
    </source>
</evidence>
<protein>
    <submittedName>
        <fullName evidence="1">Uncharacterized protein</fullName>
    </submittedName>
</protein>
<gene>
    <name evidence="1" type="ORF">E2R57_21115</name>
</gene>
<dbReference type="STRING" id="683150.G205_20188"/>
<dbReference type="EMBL" id="SMZQ01000020">
    <property type="protein sequence ID" value="TDL31616.1"/>
    <property type="molecule type" value="Genomic_DNA"/>
</dbReference>
<comment type="caution">
    <text evidence="1">The sequence shown here is derived from an EMBL/GenBank/DDBJ whole genome shotgun (WGS) entry which is preliminary data.</text>
</comment>
<sequence>MTADLLLRLRTWLTGTFTYESPDEVAGAMADATRWGWLPALSGVAVGAGQARAVHGESVADAAPASD</sequence>
<proteinExistence type="predicted"/>
<dbReference type="RefSeq" id="WP_133352420.1">
    <property type="nucleotide sequence ID" value="NZ_SMZQ01000020.1"/>
</dbReference>
<name>A0A4R5XLX0_9MICC</name>
<reference evidence="1 2" key="1">
    <citation type="submission" date="2019-03" db="EMBL/GenBank/DDBJ databases">
        <title>Genome Sequencing and Assembly of Various Microbes Isolated from Partially Reclaimed Soil and Acid Mine Drainage (AMD) Site.</title>
        <authorList>
            <person name="Steinbock B."/>
            <person name="Bechtold R."/>
            <person name="Sevigny J.L."/>
            <person name="Thomas D."/>
            <person name="Cuthill L.R."/>
            <person name="Aveiro Johannsen E.J."/>
            <person name="Thomas K."/>
            <person name="Ghosh A."/>
        </authorList>
    </citation>
    <scope>NUCLEOTIDE SEQUENCE [LARGE SCALE GENOMIC DNA]</scope>
    <source>
        <strain evidence="1 2">S-A1</strain>
    </source>
</reference>
<dbReference type="Proteomes" id="UP000294621">
    <property type="component" value="Unassembled WGS sequence"/>
</dbReference>
<organism evidence="1 2">
    <name type="scientific">Arthrobacter nitrophenolicus</name>
    <dbReference type="NCBI Taxonomy" id="683150"/>
    <lineage>
        <taxon>Bacteria</taxon>
        <taxon>Bacillati</taxon>
        <taxon>Actinomycetota</taxon>
        <taxon>Actinomycetes</taxon>
        <taxon>Micrococcales</taxon>
        <taxon>Micrococcaceae</taxon>
        <taxon>Arthrobacter</taxon>
    </lineage>
</organism>
<dbReference type="AlphaFoldDB" id="A0A4R5XLX0"/>